<evidence type="ECO:0000256" key="2">
    <source>
        <dbReference type="ARBA" id="ARBA00022741"/>
    </source>
</evidence>
<organism evidence="6">
    <name type="scientific">Siphoviridae sp. ctZPw9</name>
    <dbReference type="NCBI Taxonomy" id="2826383"/>
    <lineage>
        <taxon>Viruses</taxon>
        <taxon>Duplodnaviria</taxon>
        <taxon>Heunggongvirae</taxon>
        <taxon>Uroviricota</taxon>
        <taxon>Caudoviricetes</taxon>
    </lineage>
</organism>
<accession>A0A8S5LXT0</accession>
<evidence type="ECO:0000256" key="4">
    <source>
        <dbReference type="ARBA" id="ARBA00023219"/>
    </source>
</evidence>
<evidence type="ECO:0000256" key="1">
    <source>
        <dbReference type="ARBA" id="ARBA00022612"/>
    </source>
</evidence>
<sequence>MSRRILCVIRSLLSCTPWKRRRGKIFFSELARAVAPRTVSWATPGDLAADLDPKNVQTPALDVIDAALVRAYNTPDARLIISMPPQEGKSQRATRRFTEWVLSKDPDKRVIIASYQAAIASDWGRTIRNDIREYGEKMQIELAADSSAAHYWHIRGHAGSLFCTGVGGSMTGKPADVLIIDDPVRGMEDARSEAYQRRAWSWWTSTASTRLAPGAPVIMILTRWHENDLAGQVMANQPGEWEYIRIPAQADHRPEYGETDILGREPGEFMISARGRSRENWEKRKRDANPQAWAALYQGTPAPDEGGVFPASDDLARYTSPIWVENPDGSRTFPGVANGGILVQSWDLTFKDTTGSDYAVGQTWYAEGNTTYLVDMVRERMNFTRTCEAIEAMAAKYPQATIKYVEDKANGPAVIDSLRSRVPGIIPVNPEGGKVVRANAVTAYIHAKNVLFPNPQILPNVEELITEMRQFPAGAHDDTVDAMTQALNQIYHHPIYGGYDDVQDYTDSDYEIGYAY</sequence>
<proteinExistence type="predicted"/>
<protein>
    <submittedName>
        <fullName evidence="6">Terminase large subunit</fullName>
    </submittedName>
</protein>
<reference evidence="6" key="1">
    <citation type="journal article" date="2021" name="Proc. Natl. Acad. Sci. U.S.A.">
        <title>A Catalog of Tens of Thousands of Viruses from Human Metagenomes Reveals Hidden Associations with Chronic Diseases.</title>
        <authorList>
            <person name="Tisza M.J."/>
            <person name="Buck C.B."/>
        </authorList>
    </citation>
    <scope>NUCLEOTIDE SEQUENCE</scope>
    <source>
        <strain evidence="6">CtZPw9</strain>
    </source>
</reference>
<dbReference type="Pfam" id="PF03237">
    <property type="entry name" value="Terminase_6N"/>
    <property type="match status" value="1"/>
</dbReference>
<keyword evidence="4" id="KW-0231">Viral genome packaging</keyword>
<dbReference type="GO" id="GO:0005524">
    <property type="term" value="F:ATP binding"/>
    <property type="evidence" value="ECO:0007669"/>
    <property type="project" value="UniProtKB-KW"/>
</dbReference>
<dbReference type="EMBL" id="BK014765">
    <property type="protein sequence ID" value="DAD74780.1"/>
    <property type="molecule type" value="Genomic_DNA"/>
</dbReference>
<keyword evidence="1" id="KW-1188">Viral release from host cell</keyword>
<dbReference type="InterPro" id="IPR006517">
    <property type="entry name" value="Phage_terminase_lsu-like_C"/>
</dbReference>
<feature type="domain" description="Terminase large subunit gp17-like C-terminal" evidence="5">
    <location>
        <begin position="345"/>
        <end position="488"/>
    </location>
</feature>
<evidence type="ECO:0000259" key="5">
    <source>
        <dbReference type="Pfam" id="PF17289"/>
    </source>
</evidence>
<evidence type="ECO:0000256" key="3">
    <source>
        <dbReference type="ARBA" id="ARBA00022840"/>
    </source>
</evidence>
<dbReference type="InterPro" id="IPR035421">
    <property type="entry name" value="Terminase_6C"/>
</dbReference>
<evidence type="ECO:0000313" key="6">
    <source>
        <dbReference type="EMBL" id="DAD74780.1"/>
    </source>
</evidence>
<name>A0A8S5LXT0_9CAUD</name>
<dbReference type="NCBIfam" id="TIGR01630">
    <property type="entry name" value="psiM2_ORF9"/>
    <property type="match status" value="1"/>
</dbReference>
<keyword evidence="3" id="KW-0067">ATP-binding</keyword>
<dbReference type="Gene3D" id="3.30.420.240">
    <property type="match status" value="1"/>
</dbReference>
<dbReference type="Pfam" id="PF17289">
    <property type="entry name" value="Terminase_6C"/>
    <property type="match status" value="1"/>
</dbReference>
<keyword evidence="2" id="KW-0547">Nucleotide-binding</keyword>